<reference evidence="1 2" key="1">
    <citation type="submission" date="2024-02" db="EMBL/GenBank/DDBJ databases">
        <title>Bacteria isolated from the canopy kelp, Nereocystis luetkeana.</title>
        <authorList>
            <person name="Pfister C.A."/>
            <person name="Younker I.T."/>
            <person name="Light S.H."/>
        </authorList>
    </citation>
    <scope>NUCLEOTIDE SEQUENCE [LARGE SCALE GENOMIC DNA]</scope>
    <source>
        <strain evidence="1 2">TI.1.15</strain>
    </source>
</reference>
<dbReference type="Proteomes" id="UP001377160">
    <property type="component" value="Unassembled WGS sequence"/>
</dbReference>
<evidence type="ECO:0000313" key="2">
    <source>
        <dbReference type="Proteomes" id="UP001377160"/>
    </source>
</evidence>
<accession>A0ABU9FT63</accession>
<keyword evidence="2" id="KW-1185">Reference proteome</keyword>
<gene>
    <name evidence="1" type="ORF">V8Z71_13810</name>
</gene>
<sequence length="215" mass="25185">MNISIKKIRHIMRYHLRDVLNTIKFGRNAPKSAELIWINPADVKSYTYNSPTRLPGKKTGSAINGDWDLYKRDFSKLEKYQICKQRFKYQKSWEEAGAYSHMLNLIQKLHKVDDCENESDIKQRYESIDQTYSKIRQRGFLPRKDINRSNFRELGGIRIHIDRNGELIFGGSGCHRMSIAKVLELDLIPAQLGIVHEKAIKNKVWRNNIRKGPNQ</sequence>
<dbReference type="EMBL" id="JBANDX010000010">
    <property type="protein sequence ID" value="MEL0609394.1"/>
    <property type="molecule type" value="Genomic_DNA"/>
</dbReference>
<name>A0ABU9FT63_9VIBR</name>
<protein>
    <submittedName>
        <fullName evidence="1">Uncharacterized protein</fullName>
    </submittedName>
</protein>
<proteinExistence type="predicted"/>
<comment type="caution">
    <text evidence="1">The sequence shown here is derived from an EMBL/GenBank/DDBJ whole genome shotgun (WGS) entry which is preliminary data.</text>
</comment>
<dbReference type="RefSeq" id="WP_341635390.1">
    <property type="nucleotide sequence ID" value="NZ_JBANDX010000010.1"/>
</dbReference>
<organism evidence="1 2">
    <name type="scientific">Vibrio echinoideorum</name>
    <dbReference type="NCBI Taxonomy" id="2100116"/>
    <lineage>
        <taxon>Bacteria</taxon>
        <taxon>Pseudomonadati</taxon>
        <taxon>Pseudomonadota</taxon>
        <taxon>Gammaproteobacteria</taxon>
        <taxon>Vibrionales</taxon>
        <taxon>Vibrionaceae</taxon>
        <taxon>Vibrio</taxon>
    </lineage>
</organism>
<evidence type="ECO:0000313" key="1">
    <source>
        <dbReference type="EMBL" id="MEL0609394.1"/>
    </source>
</evidence>